<protein>
    <submittedName>
        <fullName evidence="2">Uncharacterized protein</fullName>
    </submittedName>
</protein>
<feature type="compositionally biased region" description="Basic and acidic residues" evidence="1">
    <location>
        <begin position="92"/>
        <end position="102"/>
    </location>
</feature>
<organism evidence="2 3">
    <name type="scientific">Mycolicibacterium aubagnense</name>
    <dbReference type="NCBI Taxonomy" id="319707"/>
    <lineage>
        <taxon>Bacteria</taxon>
        <taxon>Bacillati</taxon>
        <taxon>Actinomycetota</taxon>
        <taxon>Actinomycetes</taxon>
        <taxon>Mycobacteriales</taxon>
        <taxon>Mycobacteriaceae</taxon>
        <taxon>Mycolicibacterium</taxon>
    </lineage>
</organism>
<evidence type="ECO:0000256" key="1">
    <source>
        <dbReference type="SAM" id="MobiDB-lite"/>
    </source>
</evidence>
<gene>
    <name evidence="2" type="ORF">MAUB_04840</name>
</gene>
<feature type="region of interest" description="Disordered" evidence="1">
    <location>
        <begin position="80"/>
        <end position="102"/>
    </location>
</feature>
<dbReference type="Proteomes" id="UP000465609">
    <property type="component" value="Chromosome"/>
</dbReference>
<evidence type="ECO:0000313" key="2">
    <source>
        <dbReference type="EMBL" id="BBX82611.1"/>
    </source>
</evidence>
<sequence>MNGDNFDREAFDLATLLNAGDLTHTSRQSMYDVIVSGVIEGLMRDRESAVQLIEPAAGRNDEDEYRRRIITVSGRLGRRGAGLKPLQAGQFAERDHPVPNHP</sequence>
<keyword evidence="3" id="KW-1185">Reference proteome</keyword>
<evidence type="ECO:0000313" key="3">
    <source>
        <dbReference type="Proteomes" id="UP000465609"/>
    </source>
</evidence>
<dbReference type="EMBL" id="AP022577">
    <property type="protein sequence ID" value="BBX82611.1"/>
    <property type="molecule type" value="Genomic_DNA"/>
</dbReference>
<dbReference type="RefSeq" id="WP_138230705.1">
    <property type="nucleotide sequence ID" value="NZ_CP122994.1"/>
</dbReference>
<proteinExistence type="predicted"/>
<accession>A0ABM7I7N1</accession>
<reference evidence="2 3" key="1">
    <citation type="journal article" date="2019" name="Emerg. Microbes Infect.">
        <title>Comprehensive subspecies identification of 175 nontuberculous mycobacteria species based on 7547 genomic profiles.</title>
        <authorList>
            <person name="Matsumoto Y."/>
            <person name="Kinjo T."/>
            <person name="Motooka D."/>
            <person name="Nabeya D."/>
            <person name="Jung N."/>
            <person name="Uechi K."/>
            <person name="Horii T."/>
            <person name="Iida T."/>
            <person name="Fujita J."/>
            <person name="Nakamura S."/>
        </authorList>
    </citation>
    <scope>NUCLEOTIDE SEQUENCE [LARGE SCALE GENOMIC DNA]</scope>
    <source>
        <strain evidence="2 3">JCM 15296</strain>
    </source>
</reference>
<name>A0ABM7I7N1_9MYCO</name>